<dbReference type="RefSeq" id="WP_248432703.1">
    <property type="nucleotide sequence ID" value="NZ_CP096205.1"/>
</dbReference>
<name>A0ABY4KAC9_9FLAO</name>
<organism evidence="2 3">
    <name type="scientific">Flavobacterium azooxidireducens</name>
    <dbReference type="NCBI Taxonomy" id="1871076"/>
    <lineage>
        <taxon>Bacteria</taxon>
        <taxon>Pseudomonadati</taxon>
        <taxon>Bacteroidota</taxon>
        <taxon>Flavobacteriia</taxon>
        <taxon>Flavobacteriales</taxon>
        <taxon>Flavobacteriaceae</taxon>
        <taxon>Flavobacterium</taxon>
    </lineage>
</organism>
<evidence type="ECO:0000313" key="3">
    <source>
        <dbReference type="Proteomes" id="UP000830583"/>
    </source>
</evidence>
<gene>
    <name evidence="2" type="ORF">M0M57_08905</name>
</gene>
<reference evidence="2" key="1">
    <citation type="submission" date="2022-04" db="EMBL/GenBank/DDBJ databases">
        <title>Consumption of N2O by Flavobacterium azooxidireducens sp. nov. isolated from Decomposing Leaf Litter of Phragmites australis (Cav.).</title>
        <authorList>
            <person name="Behrendt U."/>
            <person name="Spanner T."/>
            <person name="Augustin J."/>
            <person name="Horn M.A."/>
            <person name="Kolb S."/>
            <person name="Ulrich A."/>
        </authorList>
    </citation>
    <scope>NUCLEOTIDE SEQUENCE</scope>
    <source>
        <strain evidence="2">IGB 4-14</strain>
    </source>
</reference>
<proteinExistence type="predicted"/>
<protein>
    <submittedName>
        <fullName evidence="2">Helix-turn-helix domain-containing protein</fullName>
    </submittedName>
</protein>
<accession>A0ABY4KAC9</accession>
<dbReference type="InterPro" id="IPR041657">
    <property type="entry name" value="HTH_17"/>
</dbReference>
<dbReference type="Pfam" id="PF12728">
    <property type="entry name" value="HTH_17"/>
    <property type="match status" value="1"/>
</dbReference>
<feature type="domain" description="Helix-turn-helix" evidence="1">
    <location>
        <begin position="46"/>
        <end position="94"/>
    </location>
</feature>
<dbReference type="EMBL" id="CP096205">
    <property type="protein sequence ID" value="UPQ77751.1"/>
    <property type="molecule type" value="Genomic_DNA"/>
</dbReference>
<evidence type="ECO:0000259" key="1">
    <source>
        <dbReference type="Pfam" id="PF12728"/>
    </source>
</evidence>
<sequence>MANYLEVKIEIPEDFKNGIISGVVDELTNRGFFQQTSAKPEPKEMLTRFETAERLSCSLVKLWDITRKGDLKKYKIGGKVLYKYDEVTEFINSNF</sequence>
<dbReference type="Proteomes" id="UP000830583">
    <property type="component" value="Chromosome"/>
</dbReference>
<evidence type="ECO:0000313" key="2">
    <source>
        <dbReference type="EMBL" id="UPQ77751.1"/>
    </source>
</evidence>
<keyword evidence="3" id="KW-1185">Reference proteome</keyword>